<evidence type="ECO:0000259" key="7">
    <source>
        <dbReference type="Pfam" id="PF08281"/>
    </source>
</evidence>
<name>A0A4V6PRP0_9BACT</name>
<dbReference type="SUPFAM" id="SSF88659">
    <property type="entry name" value="Sigma3 and sigma4 domains of RNA polymerase sigma factors"/>
    <property type="match status" value="1"/>
</dbReference>
<dbReference type="InterPro" id="IPR013324">
    <property type="entry name" value="RNA_pol_sigma_r3/r4-like"/>
</dbReference>
<dbReference type="InterPro" id="IPR013249">
    <property type="entry name" value="RNA_pol_sigma70_r4_t2"/>
</dbReference>
<comment type="caution">
    <text evidence="8">The sequence shown here is derived from an EMBL/GenBank/DDBJ whole genome shotgun (WGS) entry which is preliminary data.</text>
</comment>
<evidence type="ECO:0000256" key="5">
    <source>
        <dbReference type="SAM" id="Coils"/>
    </source>
</evidence>
<dbReference type="PANTHER" id="PTHR43133:SF46">
    <property type="entry name" value="RNA POLYMERASE SIGMA-70 FACTOR ECF SUBFAMILY"/>
    <property type="match status" value="1"/>
</dbReference>
<keyword evidence="2" id="KW-0805">Transcription regulation</keyword>
<dbReference type="PANTHER" id="PTHR43133">
    <property type="entry name" value="RNA POLYMERASE ECF-TYPE SIGMA FACTO"/>
    <property type="match status" value="1"/>
</dbReference>
<dbReference type="GO" id="GO:0003677">
    <property type="term" value="F:DNA binding"/>
    <property type="evidence" value="ECO:0007669"/>
    <property type="project" value="InterPro"/>
</dbReference>
<dbReference type="Proteomes" id="UP000294848">
    <property type="component" value="Unassembled WGS sequence"/>
</dbReference>
<protein>
    <submittedName>
        <fullName evidence="8">RNA polymerase sigma-70 factor (ECF subfamily)</fullName>
    </submittedName>
</protein>
<evidence type="ECO:0000256" key="4">
    <source>
        <dbReference type="ARBA" id="ARBA00023163"/>
    </source>
</evidence>
<dbReference type="AlphaFoldDB" id="A0A4V6PRP0"/>
<evidence type="ECO:0000256" key="2">
    <source>
        <dbReference type="ARBA" id="ARBA00023015"/>
    </source>
</evidence>
<comment type="similarity">
    <text evidence="1">Belongs to the sigma-70 factor family. ECF subfamily.</text>
</comment>
<accession>A0A4V6PRP0</accession>
<dbReference type="CDD" id="cd06171">
    <property type="entry name" value="Sigma70_r4"/>
    <property type="match status" value="1"/>
</dbReference>
<sequence>MKDSAYWNIFISGQKQILEVIYTKYYDHLLNYGLKLYPDMDFVKDCIQDLFVKLYSSKNIKPTEHVRSYLLKSIRNIIIDKLNKDKLQITDKDALFHLIVDEDELEKKLGANDEELLLLKKLLQAYNQLSENQKQIIYFRYIQELPHKEIAEILDINEQSSMNLASRALTKLRRELQNENKQAIISSEDLRKSLTLLFMLTNKAIYSVKNQDLHPAWSAESSSL</sequence>
<dbReference type="NCBIfam" id="TIGR02937">
    <property type="entry name" value="sigma70-ECF"/>
    <property type="match status" value="1"/>
</dbReference>
<dbReference type="RefSeq" id="WP_133466443.1">
    <property type="nucleotide sequence ID" value="NZ_SNWI01000010.1"/>
</dbReference>
<reference evidence="8 9" key="1">
    <citation type="submission" date="2019-03" db="EMBL/GenBank/DDBJ databases">
        <title>Freshwater and sediment microbial communities from various areas in North America, analyzing microbe dynamics in response to fracking.</title>
        <authorList>
            <person name="Lamendella R."/>
        </authorList>
    </citation>
    <scope>NUCLEOTIDE SEQUENCE [LARGE SCALE GENOMIC DNA]</scope>
    <source>
        <strain evidence="8 9">114D</strain>
    </source>
</reference>
<evidence type="ECO:0000313" key="8">
    <source>
        <dbReference type="EMBL" id="TDN97128.1"/>
    </source>
</evidence>
<keyword evidence="5" id="KW-0175">Coiled coil</keyword>
<dbReference type="InterPro" id="IPR039425">
    <property type="entry name" value="RNA_pol_sigma-70-like"/>
</dbReference>
<feature type="domain" description="RNA polymerase sigma factor 70 region 4 type 2" evidence="7">
    <location>
        <begin position="120"/>
        <end position="172"/>
    </location>
</feature>
<dbReference type="InterPro" id="IPR007627">
    <property type="entry name" value="RNA_pol_sigma70_r2"/>
</dbReference>
<dbReference type="OrthoDB" id="1121921at2"/>
<evidence type="ECO:0000256" key="1">
    <source>
        <dbReference type="ARBA" id="ARBA00010641"/>
    </source>
</evidence>
<dbReference type="InterPro" id="IPR014284">
    <property type="entry name" value="RNA_pol_sigma-70_dom"/>
</dbReference>
<dbReference type="SUPFAM" id="SSF88946">
    <property type="entry name" value="Sigma2 domain of RNA polymerase sigma factors"/>
    <property type="match status" value="1"/>
</dbReference>
<evidence type="ECO:0000259" key="6">
    <source>
        <dbReference type="Pfam" id="PF04542"/>
    </source>
</evidence>
<dbReference type="GO" id="GO:0016987">
    <property type="term" value="F:sigma factor activity"/>
    <property type="evidence" value="ECO:0007669"/>
    <property type="project" value="UniProtKB-KW"/>
</dbReference>
<dbReference type="Pfam" id="PF04542">
    <property type="entry name" value="Sigma70_r2"/>
    <property type="match status" value="1"/>
</dbReference>
<dbReference type="Gene3D" id="1.10.1740.10">
    <property type="match status" value="1"/>
</dbReference>
<evidence type="ECO:0000313" key="9">
    <source>
        <dbReference type="Proteomes" id="UP000294848"/>
    </source>
</evidence>
<dbReference type="EMBL" id="SNWI01000010">
    <property type="protein sequence ID" value="TDN97128.1"/>
    <property type="molecule type" value="Genomic_DNA"/>
</dbReference>
<dbReference type="InterPro" id="IPR036388">
    <property type="entry name" value="WH-like_DNA-bd_sf"/>
</dbReference>
<proteinExistence type="inferred from homology"/>
<gene>
    <name evidence="8" type="ORF">DET52_11045</name>
</gene>
<organism evidence="8 9">
    <name type="scientific">Sunxiuqinia elliptica</name>
    <dbReference type="NCBI Taxonomy" id="655355"/>
    <lineage>
        <taxon>Bacteria</taxon>
        <taxon>Pseudomonadati</taxon>
        <taxon>Bacteroidota</taxon>
        <taxon>Bacteroidia</taxon>
        <taxon>Marinilabiliales</taxon>
        <taxon>Prolixibacteraceae</taxon>
        <taxon>Sunxiuqinia</taxon>
    </lineage>
</organism>
<dbReference type="InterPro" id="IPR013325">
    <property type="entry name" value="RNA_pol_sigma_r2"/>
</dbReference>
<dbReference type="Pfam" id="PF08281">
    <property type="entry name" value="Sigma70_r4_2"/>
    <property type="match status" value="1"/>
</dbReference>
<feature type="domain" description="RNA polymerase sigma-70 region 2" evidence="6">
    <location>
        <begin position="21"/>
        <end position="85"/>
    </location>
</feature>
<keyword evidence="3" id="KW-0731">Sigma factor</keyword>
<evidence type="ECO:0000256" key="3">
    <source>
        <dbReference type="ARBA" id="ARBA00023082"/>
    </source>
</evidence>
<dbReference type="Gene3D" id="1.10.10.10">
    <property type="entry name" value="Winged helix-like DNA-binding domain superfamily/Winged helix DNA-binding domain"/>
    <property type="match status" value="1"/>
</dbReference>
<keyword evidence="4" id="KW-0804">Transcription</keyword>
<feature type="coiled-coil region" evidence="5">
    <location>
        <begin position="162"/>
        <end position="193"/>
    </location>
</feature>
<dbReference type="GO" id="GO:0006352">
    <property type="term" value="P:DNA-templated transcription initiation"/>
    <property type="evidence" value="ECO:0007669"/>
    <property type="project" value="InterPro"/>
</dbReference>